<sequence>MENQLVGGKKFVNSFLGEIEVELSLTQVSDGKSKKEIIIRIPQQNFEGKISPKRGANNEQSLASSIESVLIRFLPFGDSKKLSWALARKFTPN</sequence>
<gene>
    <name evidence="1" type="ORF">GX656_01860</name>
</gene>
<dbReference type="EMBL" id="JAAZBX010000005">
    <property type="protein sequence ID" value="NLD25366.1"/>
    <property type="molecule type" value="Genomic_DNA"/>
</dbReference>
<reference evidence="1 2" key="1">
    <citation type="journal article" date="2020" name="Biotechnol. Biofuels">
        <title>New insights from the biogas microbiome by comprehensive genome-resolved metagenomics of nearly 1600 species originating from multiple anaerobic digesters.</title>
        <authorList>
            <person name="Campanaro S."/>
            <person name="Treu L."/>
            <person name="Rodriguez-R L.M."/>
            <person name="Kovalovszki A."/>
            <person name="Ziels R.M."/>
            <person name="Maus I."/>
            <person name="Zhu X."/>
            <person name="Kougias P.G."/>
            <person name="Basile A."/>
            <person name="Luo G."/>
            <person name="Schluter A."/>
            <person name="Konstantinidis K.T."/>
            <person name="Angelidaki I."/>
        </authorList>
    </citation>
    <scope>NUCLEOTIDE SEQUENCE [LARGE SCALE GENOMIC DNA]</scope>
    <source>
        <strain evidence="1">AS06rmzACSIP_65</strain>
    </source>
</reference>
<comment type="caution">
    <text evidence="1">The sequence shown here is derived from an EMBL/GenBank/DDBJ whole genome shotgun (WGS) entry which is preliminary data.</text>
</comment>
<name>A0A847D0R3_9BACT</name>
<dbReference type="AlphaFoldDB" id="A0A847D0R3"/>
<protein>
    <submittedName>
        <fullName evidence="1">Uncharacterized protein</fullName>
    </submittedName>
</protein>
<evidence type="ECO:0000313" key="1">
    <source>
        <dbReference type="EMBL" id="NLD25366.1"/>
    </source>
</evidence>
<dbReference type="Proteomes" id="UP000545876">
    <property type="component" value="Unassembled WGS sequence"/>
</dbReference>
<accession>A0A847D0R3</accession>
<proteinExistence type="predicted"/>
<evidence type="ECO:0000313" key="2">
    <source>
        <dbReference type="Proteomes" id="UP000545876"/>
    </source>
</evidence>
<organism evidence="1 2">
    <name type="scientific">Candidatus Dojkabacteria bacterium</name>
    <dbReference type="NCBI Taxonomy" id="2099670"/>
    <lineage>
        <taxon>Bacteria</taxon>
        <taxon>Candidatus Dojkabacteria</taxon>
    </lineage>
</organism>